<evidence type="ECO:0000313" key="1">
    <source>
        <dbReference type="EMBL" id="GJG34020.1"/>
    </source>
</evidence>
<dbReference type="Proteomes" id="UP000887097">
    <property type="component" value="Unassembled WGS sequence"/>
</dbReference>
<dbReference type="RefSeq" id="WP_013065534.1">
    <property type="nucleotide sequence ID" value="NZ_BPTT01000001.1"/>
</dbReference>
<gene>
    <name evidence="1" type="ORF">PRMUPPPA20_21290</name>
</gene>
<dbReference type="GeneID" id="31501138"/>
<sequence>MKEKLAFEQQNENTIRLWPEGGFYRAFERSAYLFVNHVRQYEVRRKFVKVVGSDVVDIGFPKLVLHRLGHEIEDCRDGCKTIKIDSSIDEQSFQIWRSSVPQGVVRQPTVPVYPELQPPVAKGPVEHDVAERIRQLNMASMTPMQCMVLLAELQNVLIK</sequence>
<comment type="caution">
    <text evidence="1">The sequence shown here is derived from an EMBL/GenBank/DDBJ whole genome shotgun (WGS) entry which is preliminary data.</text>
</comment>
<evidence type="ECO:0000313" key="2">
    <source>
        <dbReference type="Proteomes" id="UP000887097"/>
    </source>
</evidence>
<dbReference type="EMBL" id="BPTT01000001">
    <property type="protein sequence ID" value="GJG34020.1"/>
    <property type="molecule type" value="Genomic_DNA"/>
</dbReference>
<proteinExistence type="predicted"/>
<protein>
    <submittedName>
        <fullName evidence="1">Uncharacterized protein</fullName>
    </submittedName>
</protein>
<accession>A0AA37I1W4</accession>
<dbReference type="AlphaFoldDB" id="A0AA37I1W4"/>
<name>A0AA37I1W4_XYLRU</name>
<dbReference type="OMA" id="CKHEQKY"/>
<reference evidence="1" key="1">
    <citation type="submission" date="2021-08" db="EMBL/GenBank/DDBJ databases">
        <title>Prevotella lacticifex sp. nov., isolated from rumen of cow.</title>
        <authorList>
            <person name="Shinkai T."/>
            <person name="Ikeyama N."/>
            <person name="Kumagai M."/>
            <person name="Ohmori H."/>
            <person name="Sakamoto M."/>
            <person name="Ohkuma M."/>
            <person name="Mitsumori M."/>
        </authorList>
    </citation>
    <scope>NUCLEOTIDE SEQUENCE</scope>
    <source>
        <strain evidence="1">JCM 8259</strain>
    </source>
</reference>
<organism evidence="1 2">
    <name type="scientific">Xylanibacter ruminicola</name>
    <name type="common">Prevotella ruminicola</name>
    <dbReference type="NCBI Taxonomy" id="839"/>
    <lineage>
        <taxon>Bacteria</taxon>
        <taxon>Pseudomonadati</taxon>
        <taxon>Bacteroidota</taxon>
        <taxon>Bacteroidia</taxon>
        <taxon>Bacteroidales</taxon>
        <taxon>Prevotellaceae</taxon>
        <taxon>Xylanibacter</taxon>
    </lineage>
</organism>